<feature type="transmembrane region" description="Helical" evidence="8">
    <location>
        <begin position="507"/>
        <end position="527"/>
    </location>
</feature>
<dbReference type="PANTHER" id="PTHR43341:SF12">
    <property type="entry name" value="AMINO ACID TRANSPORTER (EUROFUNG)"/>
    <property type="match status" value="1"/>
</dbReference>
<keyword evidence="4" id="KW-0029">Amino-acid transport</keyword>
<sequence>LCSSSVVDKGKGHDKRQRASLLLQQPASSFCPELSSLLFIMSKEDAQVGVVPPTYDSEKGARHTAGDGHVPENFREDDFMTRNGLNLKSFQRRDWGTGDTELDRSMKPRHLQMIAIGGSIGAGFFVGSGSALTKGGPGSVLICFLIAGVMIFNVVYALGELAVLYPVSGGFYTYSIRFLDPSWGFAMGWNYVFQWVIVLPLELTVCSFTIQYWNKDISVAVWITVFWLFIIFVNVFGTLGFAEEEFVSSAFKLFATVIFMVVALVLICGGGPEGGKYDEYWGDRLWSDPGAFQNGFRGFCSVFVTAAFAFSGTELVGLAAAESANPAKSLPGAIKQVFWRITLFYVLGLTFVGLLVSSTDERLLNSANPYADGVSPFVLAPLDAHLYGYDSFMNVVILVSVVSIGVSCVYGGSRTLTALAQQGYAPKIFTYIDRSGRPLPSVALNLAFGGLAYVRMASSGGVVFDWLLSLSGLAALFTWGSICAAHIRFRSAWKAQGHTLDELPFQAIGGVAGSWLGLFLIAISLIAQLFVAICPPSGGFATAEDFFKAYLALPVVLFFWACGYLWKRKGFLKLSEIDLDTGRREVDWDEVNAYRAKVAAWPTWRRWASTIF</sequence>
<feature type="transmembrane region" description="Helical" evidence="8">
    <location>
        <begin position="337"/>
        <end position="356"/>
    </location>
</feature>
<feature type="non-terminal residue" evidence="10">
    <location>
        <position position="1"/>
    </location>
</feature>
<name>A0AAI9Y7W9_9PEZI</name>
<accession>A0AAI9Y7W9</accession>
<dbReference type="Proteomes" id="UP001239213">
    <property type="component" value="Unassembled WGS sequence"/>
</dbReference>
<dbReference type="GO" id="GO:0016020">
    <property type="term" value="C:membrane"/>
    <property type="evidence" value="ECO:0007669"/>
    <property type="project" value="UniProtKB-SubCell"/>
</dbReference>
<dbReference type="FunFam" id="1.20.1740.10:FF:000017">
    <property type="entry name" value="Amino acid permease"/>
    <property type="match status" value="1"/>
</dbReference>
<evidence type="ECO:0000256" key="5">
    <source>
        <dbReference type="ARBA" id="ARBA00022989"/>
    </source>
</evidence>
<keyword evidence="2" id="KW-0813">Transport</keyword>
<comment type="caution">
    <text evidence="10">The sequence shown here is derived from an EMBL/GenBank/DDBJ whole genome shotgun (WGS) entry which is preliminary data.</text>
</comment>
<comment type="subcellular location">
    <subcellularLocation>
        <location evidence="1">Membrane</location>
        <topology evidence="1">Multi-pass membrane protein</topology>
    </subcellularLocation>
</comment>
<feature type="region of interest" description="Disordered" evidence="7">
    <location>
        <begin position="53"/>
        <end position="73"/>
    </location>
</feature>
<proteinExistence type="predicted"/>
<feature type="compositionally biased region" description="Basic and acidic residues" evidence="7">
    <location>
        <begin position="56"/>
        <end position="73"/>
    </location>
</feature>
<gene>
    <name evidence="10" type="ORF">CCUS01_03828</name>
</gene>
<dbReference type="InterPro" id="IPR004841">
    <property type="entry name" value="AA-permease/SLC12A_dom"/>
</dbReference>
<dbReference type="GO" id="GO:0015171">
    <property type="term" value="F:amino acid transmembrane transporter activity"/>
    <property type="evidence" value="ECO:0007669"/>
    <property type="project" value="TreeGrafter"/>
</dbReference>
<feature type="transmembrane region" description="Helical" evidence="8">
    <location>
        <begin position="139"/>
        <end position="167"/>
    </location>
</feature>
<keyword evidence="11" id="KW-1185">Reference proteome</keyword>
<evidence type="ECO:0000313" key="10">
    <source>
        <dbReference type="EMBL" id="KAK1485687.1"/>
    </source>
</evidence>
<feature type="transmembrane region" description="Helical" evidence="8">
    <location>
        <begin position="437"/>
        <end position="454"/>
    </location>
</feature>
<dbReference type="Gene3D" id="1.20.1740.10">
    <property type="entry name" value="Amino acid/polyamine transporter I"/>
    <property type="match status" value="1"/>
</dbReference>
<feature type="transmembrane region" description="Helical" evidence="8">
    <location>
        <begin position="253"/>
        <end position="275"/>
    </location>
</feature>
<evidence type="ECO:0000256" key="1">
    <source>
        <dbReference type="ARBA" id="ARBA00004141"/>
    </source>
</evidence>
<feature type="transmembrane region" description="Helical" evidence="8">
    <location>
        <begin position="188"/>
        <end position="213"/>
    </location>
</feature>
<dbReference type="InterPro" id="IPR004840">
    <property type="entry name" value="Amino_acid_permease_CS"/>
</dbReference>
<evidence type="ECO:0000259" key="9">
    <source>
        <dbReference type="Pfam" id="PF00324"/>
    </source>
</evidence>
<evidence type="ECO:0000256" key="4">
    <source>
        <dbReference type="ARBA" id="ARBA00022970"/>
    </source>
</evidence>
<evidence type="ECO:0000313" key="11">
    <source>
        <dbReference type="Proteomes" id="UP001239213"/>
    </source>
</evidence>
<feature type="transmembrane region" description="Helical" evidence="8">
    <location>
        <begin position="466"/>
        <end position="487"/>
    </location>
</feature>
<evidence type="ECO:0000256" key="8">
    <source>
        <dbReference type="SAM" id="Phobius"/>
    </source>
</evidence>
<evidence type="ECO:0000256" key="7">
    <source>
        <dbReference type="SAM" id="MobiDB-lite"/>
    </source>
</evidence>
<evidence type="ECO:0000256" key="6">
    <source>
        <dbReference type="ARBA" id="ARBA00023136"/>
    </source>
</evidence>
<feature type="transmembrane region" description="Helical" evidence="8">
    <location>
        <begin position="113"/>
        <end position="133"/>
    </location>
</feature>
<dbReference type="InterPro" id="IPR050524">
    <property type="entry name" value="APC_YAT"/>
</dbReference>
<evidence type="ECO:0000256" key="2">
    <source>
        <dbReference type="ARBA" id="ARBA00022448"/>
    </source>
</evidence>
<protein>
    <submittedName>
        <fullName evidence="10">Amino acid permease</fullName>
    </submittedName>
</protein>
<dbReference type="PANTHER" id="PTHR43341">
    <property type="entry name" value="AMINO ACID PERMEASE"/>
    <property type="match status" value="1"/>
</dbReference>
<dbReference type="Pfam" id="PF00324">
    <property type="entry name" value="AA_permease"/>
    <property type="match status" value="1"/>
</dbReference>
<feature type="transmembrane region" description="Helical" evidence="8">
    <location>
        <begin position="547"/>
        <end position="566"/>
    </location>
</feature>
<keyword evidence="5 8" id="KW-1133">Transmembrane helix</keyword>
<keyword evidence="3 8" id="KW-0812">Transmembrane</keyword>
<dbReference type="AlphaFoldDB" id="A0AAI9Y7W9"/>
<feature type="domain" description="Amino acid permease/ SLC12A" evidence="9">
    <location>
        <begin position="110"/>
        <end position="574"/>
    </location>
</feature>
<dbReference type="EMBL" id="MPDP01000068">
    <property type="protein sequence ID" value="KAK1485687.1"/>
    <property type="molecule type" value="Genomic_DNA"/>
</dbReference>
<feature type="transmembrane region" description="Helical" evidence="8">
    <location>
        <begin position="392"/>
        <end position="412"/>
    </location>
</feature>
<reference evidence="10" key="1">
    <citation type="submission" date="2016-11" db="EMBL/GenBank/DDBJ databases">
        <title>The genome sequence of Colletotrichum cuscutae.</title>
        <authorList>
            <person name="Baroncelli R."/>
        </authorList>
    </citation>
    <scope>NUCLEOTIDE SEQUENCE</scope>
    <source>
        <strain evidence="10">IMI 304802</strain>
    </source>
</reference>
<evidence type="ECO:0000256" key="3">
    <source>
        <dbReference type="ARBA" id="ARBA00022692"/>
    </source>
</evidence>
<organism evidence="10 11">
    <name type="scientific">Colletotrichum cuscutae</name>
    <dbReference type="NCBI Taxonomy" id="1209917"/>
    <lineage>
        <taxon>Eukaryota</taxon>
        <taxon>Fungi</taxon>
        <taxon>Dikarya</taxon>
        <taxon>Ascomycota</taxon>
        <taxon>Pezizomycotina</taxon>
        <taxon>Sordariomycetes</taxon>
        <taxon>Hypocreomycetidae</taxon>
        <taxon>Glomerellales</taxon>
        <taxon>Glomerellaceae</taxon>
        <taxon>Colletotrichum</taxon>
        <taxon>Colletotrichum acutatum species complex</taxon>
    </lineage>
</organism>
<feature type="transmembrane region" description="Helical" evidence="8">
    <location>
        <begin position="219"/>
        <end position="241"/>
    </location>
</feature>
<dbReference type="PROSITE" id="PS00218">
    <property type="entry name" value="AMINO_ACID_PERMEASE_1"/>
    <property type="match status" value="1"/>
</dbReference>
<keyword evidence="6 8" id="KW-0472">Membrane</keyword>